<dbReference type="EMBL" id="HBGY01002538">
    <property type="protein sequence ID" value="CAD9558593.1"/>
    <property type="molecule type" value="Transcribed_RNA"/>
</dbReference>
<name>A0A7S2JV70_9STRA</name>
<proteinExistence type="predicted"/>
<feature type="transmembrane region" description="Helical" evidence="1">
    <location>
        <begin position="26"/>
        <end position="43"/>
    </location>
</feature>
<protein>
    <submittedName>
        <fullName evidence="2">Uncharacterized protein</fullName>
    </submittedName>
</protein>
<gene>
    <name evidence="2" type="ORF">LDAN0321_LOCUS1670</name>
</gene>
<keyword evidence="1" id="KW-1133">Transmembrane helix</keyword>
<dbReference type="AlphaFoldDB" id="A0A7S2JV70"/>
<organism evidence="2">
    <name type="scientific">Leptocylindrus danicus</name>
    <dbReference type="NCBI Taxonomy" id="163516"/>
    <lineage>
        <taxon>Eukaryota</taxon>
        <taxon>Sar</taxon>
        <taxon>Stramenopiles</taxon>
        <taxon>Ochrophyta</taxon>
        <taxon>Bacillariophyta</taxon>
        <taxon>Coscinodiscophyceae</taxon>
        <taxon>Chaetocerotophycidae</taxon>
        <taxon>Leptocylindrales</taxon>
        <taxon>Leptocylindraceae</taxon>
        <taxon>Leptocylindrus</taxon>
    </lineage>
</organism>
<keyword evidence="1" id="KW-0812">Transmembrane</keyword>
<reference evidence="2" key="1">
    <citation type="submission" date="2021-01" db="EMBL/GenBank/DDBJ databases">
        <authorList>
            <person name="Corre E."/>
            <person name="Pelletier E."/>
            <person name="Niang G."/>
            <person name="Scheremetjew M."/>
            <person name="Finn R."/>
            <person name="Kale V."/>
            <person name="Holt S."/>
            <person name="Cochrane G."/>
            <person name="Meng A."/>
            <person name="Brown T."/>
            <person name="Cohen L."/>
        </authorList>
    </citation>
    <scope>NUCLEOTIDE SEQUENCE</scope>
    <source>
        <strain evidence="2">B650</strain>
    </source>
</reference>
<keyword evidence="1" id="KW-0472">Membrane</keyword>
<evidence type="ECO:0000256" key="1">
    <source>
        <dbReference type="SAM" id="Phobius"/>
    </source>
</evidence>
<accession>A0A7S2JV70</accession>
<sequence length="106" mass="12271">MELRADDPTSPEIADLEEEINSYQQTLHLFEYAFGIYAFVVLYRTRRAIRQRYAIPQEFCCEDAVCIACCRCCAVAQYGRHTADYERYRSVCFSTTGVPEQHPSLV</sequence>
<evidence type="ECO:0000313" key="2">
    <source>
        <dbReference type="EMBL" id="CAD9558593.1"/>
    </source>
</evidence>